<protein>
    <recommendedName>
        <fullName evidence="3">Methyltransferase</fullName>
    </recommendedName>
</protein>
<proteinExistence type="predicted"/>
<evidence type="ECO:0008006" key="3">
    <source>
        <dbReference type="Google" id="ProtNLM"/>
    </source>
</evidence>
<accession>A0A162YAR2</accession>
<dbReference type="STRING" id="5454.A0A162YAR2"/>
<dbReference type="Proteomes" id="UP000076837">
    <property type="component" value="Unassembled WGS sequence"/>
</dbReference>
<dbReference type="PANTHER" id="PTHR43591:SF110">
    <property type="entry name" value="RHODANESE DOMAIN-CONTAINING PROTEIN"/>
    <property type="match status" value="1"/>
</dbReference>
<dbReference type="CDD" id="cd02440">
    <property type="entry name" value="AdoMet_MTases"/>
    <property type="match status" value="1"/>
</dbReference>
<dbReference type="Pfam" id="PF13489">
    <property type="entry name" value="Methyltransf_23"/>
    <property type="match status" value="1"/>
</dbReference>
<keyword evidence="2" id="KW-1185">Reference proteome</keyword>
<evidence type="ECO:0000313" key="1">
    <source>
        <dbReference type="EMBL" id="KZM19918.1"/>
    </source>
</evidence>
<dbReference type="SUPFAM" id="SSF53335">
    <property type="entry name" value="S-adenosyl-L-methionine-dependent methyltransferases"/>
    <property type="match status" value="1"/>
</dbReference>
<gene>
    <name evidence="1" type="ORF">ST47_g9054</name>
</gene>
<dbReference type="Gene3D" id="3.40.50.150">
    <property type="entry name" value="Vaccinia Virus protein VP39"/>
    <property type="match status" value="1"/>
</dbReference>
<organism evidence="1 2">
    <name type="scientific">Didymella rabiei</name>
    <name type="common">Chickpea ascochyta blight fungus</name>
    <name type="synonym">Mycosphaerella rabiei</name>
    <dbReference type="NCBI Taxonomy" id="5454"/>
    <lineage>
        <taxon>Eukaryota</taxon>
        <taxon>Fungi</taxon>
        <taxon>Dikarya</taxon>
        <taxon>Ascomycota</taxon>
        <taxon>Pezizomycotina</taxon>
        <taxon>Dothideomycetes</taxon>
        <taxon>Pleosporomycetidae</taxon>
        <taxon>Pleosporales</taxon>
        <taxon>Pleosporineae</taxon>
        <taxon>Didymellaceae</taxon>
        <taxon>Ascochyta</taxon>
    </lineage>
</organism>
<dbReference type="EMBL" id="JYNV01000290">
    <property type="protein sequence ID" value="KZM19918.1"/>
    <property type="molecule type" value="Genomic_DNA"/>
</dbReference>
<dbReference type="PANTHER" id="PTHR43591">
    <property type="entry name" value="METHYLTRANSFERASE"/>
    <property type="match status" value="1"/>
</dbReference>
<sequence>MTTSSPEPYWLGRASDEQKRLLKQHTIWTRIHTPPLPPLHPTTHLTLPRSIGYLLHPTVSAALPENARIADIGTGTGIWPIEMSQASPPGHKIHGFDISAEQFPPAASLPPNVTLGYGDFKAPFPTELHGTFDLVNIRLIIISLGPEAAWKAVLDNVLALLKPRGALCWTEGDFLVARAFRGMAQMATPGHHLTRGQVQLNSTLVRRFGYSFPSLSTLFEDAGLRDVEEDVLSTDRLPEQRGAFTELGIGAVFGGLKNLAKVEGEGYWDEEEVERRRALAVADKESGAYLRWDIHVGVGFKAE</sequence>
<name>A0A162YAR2_DIDRA</name>
<reference evidence="1 2" key="1">
    <citation type="journal article" date="2016" name="Sci. Rep.">
        <title>Draft genome sequencing and secretome analysis of fungal phytopathogen Ascochyta rabiei provides insight into the necrotrophic effector repertoire.</title>
        <authorList>
            <person name="Verma S."/>
            <person name="Gazara R.K."/>
            <person name="Nizam S."/>
            <person name="Parween S."/>
            <person name="Chattopadhyay D."/>
            <person name="Verma P.K."/>
        </authorList>
    </citation>
    <scope>NUCLEOTIDE SEQUENCE [LARGE SCALE GENOMIC DNA]</scope>
    <source>
        <strain evidence="1 2">ArDII</strain>
    </source>
</reference>
<evidence type="ECO:0000313" key="2">
    <source>
        <dbReference type="Proteomes" id="UP000076837"/>
    </source>
</evidence>
<dbReference type="AlphaFoldDB" id="A0A162YAR2"/>
<dbReference type="InterPro" id="IPR029063">
    <property type="entry name" value="SAM-dependent_MTases_sf"/>
</dbReference>
<comment type="caution">
    <text evidence="1">The sequence shown here is derived from an EMBL/GenBank/DDBJ whole genome shotgun (WGS) entry which is preliminary data.</text>
</comment>